<accession>A0AA39TW17</accession>
<evidence type="ECO:0000313" key="2">
    <source>
        <dbReference type="EMBL" id="KAK0609968.1"/>
    </source>
</evidence>
<keyword evidence="3" id="KW-1185">Reference proteome</keyword>
<dbReference type="NCBIfam" id="NF041278">
    <property type="entry name" value="CmcJ_NvfI_EfuI"/>
    <property type="match status" value="1"/>
</dbReference>
<keyword evidence="2" id="KW-0489">Methyltransferase</keyword>
<dbReference type="AlphaFoldDB" id="A0AA39TW17"/>
<comment type="caution">
    <text evidence="2">The sequence shown here is derived from an EMBL/GenBank/DDBJ whole genome shotgun (WGS) entry which is preliminary data.</text>
</comment>
<proteinExistence type="inferred from homology"/>
<reference evidence="2" key="1">
    <citation type="submission" date="2023-06" db="EMBL/GenBank/DDBJ databases">
        <title>Genome-scale phylogeny and comparative genomics of the fungal order Sordariales.</title>
        <authorList>
            <consortium name="Lawrence Berkeley National Laboratory"/>
            <person name="Hensen N."/>
            <person name="Bonometti L."/>
            <person name="Westerberg I."/>
            <person name="Brannstrom I.O."/>
            <person name="Guillou S."/>
            <person name="Cros-Aarteil S."/>
            <person name="Calhoun S."/>
            <person name="Haridas S."/>
            <person name="Kuo A."/>
            <person name="Mondo S."/>
            <person name="Pangilinan J."/>
            <person name="Riley R."/>
            <person name="LaButti K."/>
            <person name="Andreopoulos B."/>
            <person name="Lipzen A."/>
            <person name="Chen C."/>
            <person name="Yanf M."/>
            <person name="Daum C."/>
            <person name="Ng V."/>
            <person name="Clum A."/>
            <person name="Steindorff A."/>
            <person name="Ohm R."/>
            <person name="Martin F."/>
            <person name="Silar P."/>
            <person name="Natvig D."/>
            <person name="Lalanne C."/>
            <person name="Gautier V."/>
            <person name="Ament-velasquez S.L."/>
            <person name="Kruys A."/>
            <person name="Hutchinson M.I."/>
            <person name="Powell A.J."/>
            <person name="Barry K."/>
            <person name="Miller A.N."/>
            <person name="Grigoriev I.V."/>
            <person name="Debuchy R."/>
            <person name="Gladieux P."/>
            <person name="Thoren M.H."/>
            <person name="Johannesson H."/>
        </authorList>
    </citation>
    <scope>NUCLEOTIDE SEQUENCE</scope>
    <source>
        <strain evidence="2">SMH3391-2</strain>
    </source>
</reference>
<protein>
    <submittedName>
        <fullName evidence="2">CmcJ-like methyltransferase</fullName>
    </submittedName>
</protein>
<comment type="similarity">
    <text evidence="1">Belongs to the asaB hydroxylase/desaturase family.</text>
</comment>
<evidence type="ECO:0000256" key="1">
    <source>
        <dbReference type="ARBA" id="ARBA00023604"/>
    </source>
</evidence>
<dbReference type="EMBL" id="JAULSR010000011">
    <property type="protein sequence ID" value="KAK0609968.1"/>
    <property type="molecule type" value="Genomic_DNA"/>
</dbReference>
<evidence type="ECO:0000313" key="3">
    <source>
        <dbReference type="Proteomes" id="UP001174934"/>
    </source>
</evidence>
<dbReference type="GO" id="GO:0032259">
    <property type="term" value="P:methylation"/>
    <property type="evidence" value="ECO:0007669"/>
    <property type="project" value="UniProtKB-KW"/>
</dbReference>
<dbReference type="GO" id="GO:0016491">
    <property type="term" value="F:oxidoreductase activity"/>
    <property type="evidence" value="ECO:0007669"/>
    <property type="project" value="InterPro"/>
</dbReference>
<organism evidence="2 3">
    <name type="scientific">Bombardia bombarda</name>
    <dbReference type="NCBI Taxonomy" id="252184"/>
    <lineage>
        <taxon>Eukaryota</taxon>
        <taxon>Fungi</taxon>
        <taxon>Dikarya</taxon>
        <taxon>Ascomycota</taxon>
        <taxon>Pezizomycotina</taxon>
        <taxon>Sordariomycetes</taxon>
        <taxon>Sordariomycetidae</taxon>
        <taxon>Sordariales</taxon>
        <taxon>Lasiosphaeriaceae</taxon>
        <taxon>Bombardia</taxon>
    </lineage>
</organism>
<dbReference type="Proteomes" id="UP001174934">
    <property type="component" value="Unassembled WGS sequence"/>
</dbReference>
<sequence length="278" mass="32307">MEGHIQYMAKSSNLETEKAFIIDFPIDHVQGIEGLRSKNVKPEERKVTLEEITSPNKWNLDVHGFCILRAITKVDPNEVYSNREEFQKAYWYEIEALLHDRFPRYSRIEAFDLTVRKREPEYPLKVRAYNLEAENPAGAAHADYSHSGGFLILQNCFPGQGAYWKNKDFDLINVWRPLRGPTDDWPLAMCDFTTIDTENDLLLTDSIRRDDVAEISLMHYNKSHRWHYLKNQGVDDLFVFRNTDSSGKRARGFHAAVRNPNAVGPPRESLEVRLVAFY</sequence>
<dbReference type="InterPro" id="IPR044053">
    <property type="entry name" value="AsaB-like"/>
</dbReference>
<keyword evidence="2" id="KW-0808">Transferase</keyword>
<dbReference type="PANTHER" id="PTHR34598:SF3">
    <property type="entry name" value="OXIDOREDUCTASE AN1597"/>
    <property type="match status" value="1"/>
</dbReference>
<dbReference type="PANTHER" id="PTHR34598">
    <property type="entry name" value="BLL6449 PROTEIN"/>
    <property type="match status" value="1"/>
</dbReference>
<gene>
    <name evidence="2" type="ORF">B0T17DRAFT_585351</name>
</gene>
<name>A0AA39TW17_9PEZI</name>
<dbReference type="GO" id="GO:0008168">
    <property type="term" value="F:methyltransferase activity"/>
    <property type="evidence" value="ECO:0007669"/>
    <property type="project" value="UniProtKB-KW"/>
</dbReference>